<dbReference type="SMART" id="SM00382">
    <property type="entry name" value="AAA"/>
    <property type="match status" value="2"/>
</dbReference>
<dbReference type="STRING" id="246404.A0A507FEH5"/>
<dbReference type="PROSITE" id="PS00674">
    <property type="entry name" value="AAA"/>
    <property type="match status" value="1"/>
</dbReference>
<evidence type="ECO:0000313" key="5">
    <source>
        <dbReference type="EMBL" id="TPX74634.1"/>
    </source>
</evidence>
<dbReference type="InterPro" id="IPR050168">
    <property type="entry name" value="AAA_ATPase_domain"/>
</dbReference>
<keyword evidence="3" id="KW-0067">ATP-binding</keyword>
<dbReference type="GO" id="GO:0005524">
    <property type="term" value="F:ATP binding"/>
    <property type="evidence" value="ECO:0007669"/>
    <property type="project" value="UniProtKB-KW"/>
</dbReference>
<dbReference type="OrthoDB" id="5421at2759"/>
<dbReference type="AlphaFoldDB" id="A0A507FEH5"/>
<dbReference type="FunFam" id="3.40.50.300:FF:000661">
    <property type="entry name" value="calmodulin-interacting protein 111 isoform X1"/>
    <property type="match status" value="1"/>
</dbReference>
<evidence type="ECO:0000259" key="4">
    <source>
        <dbReference type="SMART" id="SM00382"/>
    </source>
</evidence>
<keyword evidence="6" id="KW-1185">Reference proteome</keyword>
<feature type="domain" description="AAA+ ATPase" evidence="4">
    <location>
        <begin position="200"/>
        <end position="320"/>
    </location>
</feature>
<sequence>MAQFTVLSGRGSAALVTDNGMQTLGLVQSEEATHVRVSIPPSSSTVAILRVSTASCFTACEGAVVLPESLVQFAMHQTTSVMLEPMSLAPGNRAARSVTLQPCANSILDYSTILDSLTQVGCCLVSDDRIAFNVTHIDDSCDTSGVFSIDPSTTIHVTPYASKSPSRTFANLHSQMLELSSYLDAALFKSQLHRQLGMNPPKTIMVSGPSGVGKSILINQAVSGLNIPSFPVHILDLALFLTNLEKEGGTVTSSTACPFRKAITLAKAAAPAAIIIENCDYLCTEPVGTGVEFSICIARMTSLLHDIIVSDARICVLASCRDTENLPTQFKRVGENASFGARIALEMPSRAQRELIAKHHLSGVPLVASDFSDASSEDSTRDTYAHQIAQATPGYVARDISNLVKRAIFNAAARNRSIPPPNGTADLESITSRLQNLSVSDAKGDVKVSWKLDFVQALTYLTPSQSADSGFEVLKPDLKWDRVGGYNIVKNKLKTLVVNPIENPKTYERLKIKPPSGILLYGPSGCGKSLLVKTLAANCPMNFIAVNGSKIFSKYLGDSESKVRQVFQIARKVAPCIIFFDEIDILGTRREWSEDGASGVNERVLSTLLNEMDGVSEQKGVIVIGATNRPEKLDDALLRPGRLDHHIHVSVPTLQDRVEILDSLLKSTPNHLDTNRIAAATEGFTAADLTVLVREAGYLAIRQNETVSGEGLLLEWRHVSAALSGALKGPLDTVFQKAFQPSTEENGNSGGSGEATFWNSFGASSLSNQGETWGVGMFAQTTIENAEVQKVLACRDGWNAGSSGWWRPGSVSDEELEKHSKFERVDVDLYQLFQMCGLETSPRVFGILMQLLRLGCSPGAVASALRVIALERNKARHVLDASDKPRAE</sequence>
<dbReference type="PANTHER" id="PTHR23077">
    <property type="entry name" value="AAA-FAMILY ATPASE"/>
    <property type="match status" value="1"/>
</dbReference>
<dbReference type="SUPFAM" id="SSF52540">
    <property type="entry name" value="P-loop containing nucleoside triphosphate hydrolases"/>
    <property type="match status" value="2"/>
</dbReference>
<dbReference type="EMBL" id="QEAP01000116">
    <property type="protein sequence ID" value="TPX74634.1"/>
    <property type="molecule type" value="Genomic_DNA"/>
</dbReference>
<comment type="caution">
    <text evidence="5">The sequence shown here is derived from an EMBL/GenBank/DDBJ whole genome shotgun (WGS) entry which is preliminary data.</text>
</comment>
<evidence type="ECO:0000313" key="6">
    <source>
        <dbReference type="Proteomes" id="UP000320333"/>
    </source>
</evidence>
<dbReference type="PANTHER" id="PTHR23077:SF171">
    <property type="entry name" value="NUCLEAR VALOSIN-CONTAINING PROTEIN-LIKE"/>
    <property type="match status" value="1"/>
</dbReference>
<proteinExistence type="inferred from homology"/>
<organism evidence="5 6">
    <name type="scientific">Chytriomyces confervae</name>
    <dbReference type="NCBI Taxonomy" id="246404"/>
    <lineage>
        <taxon>Eukaryota</taxon>
        <taxon>Fungi</taxon>
        <taxon>Fungi incertae sedis</taxon>
        <taxon>Chytridiomycota</taxon>
        <taxon>Chytridiomycota incertae sedis</taxon>
        <taxon>Chytridiomycetes</taxon>
        <taxon>Chytridiales</taxon>
        <taxon>Chytriomycetaceae</taxon>
        <taxon>Chytriomyces</taxon>
    </lineage>
</organism>
<dbReference type="InterPro" id="IPR003960">
    <property type="entry name" value="ATPase_AAA_CS"/>
</dbReference>
<dbReference type="Pfam" id="PF17862">
    <property type="entry name" value="AAA_lid_3"/>
    <property type="match status" value="1"/>
</dbReference>
<dbReference type="Pfam" id="PF00004">
    <property type="entry name" value="AAA"/>
    <property type="match status" value="2"/>
</dbReference>
<feature type="domain" description="AAA+ ATPase" evidence="4">
    <location>
        <begin position="514"/>
        <end position="653"/>
    </location>
</feature>
<dbReference type="Proteomes" id="UP000320333">
    <property type="component" value="Unassembled WGS sequence"/>
</dbReference>
<keyword evidence="2" id="KW-0547">Nucleotide-binding</keyword>
<dbReference type="InterPro" id="IPR027417">
    <property type="entry name" value="P-loop_NTPase"/>
</dbReference>
<dbReference type="Gene3D" id="1.10.8.60">
    <property type="match status" value="2"/>
</dbReference>
<evidence type="ECO:0000256" key="3">
    <source>
        <dbReference type="ARBA" id="ARBA00022840"/>
    </source>
</evidence>
<protein>
    <recommendedName>
        <fullName evidence="4">AAA+ ATPase domain-containing protein</fullName>
    </recommendedName>
</protein>
<reference evidence="5 6" key="1">
    <citation type="journal article" date="2019" name="Sci. Rep.">
        <title>Comparative genomics of chytrid fungi reveal insights into the obligate biotrophic and pathogenic lifestyle of Synchytrium endobioticum.</title>
        <authorList>
            <person name="van de Vossenberg B.T.L.H."/>
            <person name="Warris S."/>
            <person name="Nguyen H.D.T."/>
            <person name="van Gent-Pelzer M.P.E."/>
            <person name="Joly D.L."/>
            <person name="van de Geest H.C."/>
            <person name="Bonants P.J.M."/>
            <person name="Smith D.S."/>
            <person name="Levesque C.A."/>
            <person name="van der Lee T.A.J."/>
        </authorList>
    </citation>
    <scope>NUCLEOTIDE SEQUENCE [LARGE SCALE GENOMIC DNA]</scope>
    <source>
        <strain evidence="5 6">CBS 675.73</strain>
    </source>
</reference>
<dbReference type="InterPro" id="IPR003959">
    <property type="entry name" value="ATPase_AAA_core"/>
</dbReference>
<dbReference type="InterPro" id="IPR041569">
    <property type="entry name" value="AAA_lid_3"/>
</dbReference>
<comment type="similarity">
    <text evidence="1">Belongs to the AAA ATPase family.</text>
</comment>
<evidence type="ECO:0000256" key="1">
    <source>
        <dbReference type="ARBA" id="ARBA00006914"/>
    </source>
</evidence>
<dbReference type="Gene3D" id="3.40.50.300">
    <property type="entry name" value="P-loop containing nucleotide triphosphate hydrolases"/>
    <property type="match status" value="2"/>
</dbReference>
<dbReference type="GO" id="GO:0016887">
    <property type="term" value="F:ATP hydrolysis activity"/>
    <property type="evidence" value="ECO:0007669"/>
    <property type="project" value="InterPro"/>
</dbReference>
<gene>
    <name evidence="5" type="ORF">CcCBS67573_g04105</name>
</gene>
<accession>A0A507FEH5</accession>
<dbReference type="InterPro" id="IPR003593">
    <property type="entry name" value="AAA+_ATPase"/>
</dbReference>
<evidence type="ECO:0000256" key="2">
    <source>
        <dbReference type="ARBA" id="ARBA00022741"/>
    </source>
</evidence>
<name>A0A507FEH5_9FUNG</name>